<feature type="compositionally biased region" description="Polar residues" evidence="1">
    <location>
        <begin position="19"/>
        <end position="28"/>
    </location>
</feature>
<dbReference type="PANTHER" id="PTHR13169">
    <property type="entry name" value="UBIQUITIN-LIKE PROTEIN 3 HCG-1 PROTEIN"/>
    <property type="match status" value="1"/>
</dbReference>
<dbReference type="SUPFAM" id="SSF54236">
    <property type="entry name" value="Ubiquitin-like"/>
    <property type="match status" value="1"/>
</dbReference>
<accession>A0A9Q0AJ83</accession>
<gene>
    <name evidence="3" type="ORF">JX265_011793</name>
</gene>
<evidence type="ECO:0000313" key="3">
    <source>
        <dbReference type="EMBL" id="KAI1856281.1"/>
    </source>
</evidence>
<dbReference type="PANTHER" id="PTHR13169:SF0">
    <property type="entry name" value="UBIQUITIN-LIKE PROTEIN 3"/>
    <property type="match status" value="1"/>
</dbReference>
<dbReference type="Proteomes" id="UP000829685">
    <property type="component" value="Unassembled WGS sequence"/>
</dbReference>
<keyword evidence="4" id="KW-1185">Reference proteome</keyword>
<feature type="region of interest" description="Disordered" evidence="1">
    <location>
        <begin position="1"/>
        <end position="128"/>
    </location>
</feature>
<proteinExistence type="predicted"/>
<feature type="compositionally biased region" description="Low complexity" evidence="1">
    <location>
        <begin position="81"/>
        <end position="99"/>
    </location>
</feature>
<dbReference type="EMBL" id="JAFIMR010000045">
    <property type="protein sequence ID" value="KAI1856281.1"/>
    <property type="molecule type" value="Genomic_DNA"/>
</dbReference>
<dbReference type="Pfam" id="PF13881">
    <property type="entry name" value="Rad60-SLD_2"/>
    <property type="match status" value="1"/>
</dbReference>
<comment type="caution">
    <text evidence="3">The sequence shown here is derived from an EMBL/GenBank/DDBJ whole genome shotgun (WGS) entry which is preliminary data.</text>
</comment>
<evidence type="ECO:0000313" key="4">
    <source>
        <dbReference type="Proteomes" id="UP000829685"/>
    </source>
</evidence>
<evidence type="ECO:0000259" key="2">
    <source>
        <dbReference type="PROSITE" id="PS50053"/>
    </source>
</evidence>
<dbReference type="InterPro" id="IPR039540">
    <property type="entry name" value="UBL3-like_ubiquitin_dom"/>
</dbReference>
<dbReference type="InterPro" id="IPR029071">
    <property type="entry name" value="Ubiquitin-like_domsf"/>
</dbReference>
<dbReference type="InterPro" id="IPR040015">
    <property type="entry name" value="UBL3-like"/>
</dbReference>
<reference evidence="3" key="1">
    <citation type="submission" date="2021-03" db="EMBL/GenBank/DDBJ databases">
        <title>Revisited historic fungal species revealed as producer of novel bioactive compounds through whole genome sequencing and comparative genomics.</title>
        <authorList>
            <person name="Vignolle G.A."/>
            <person name="Hochenegger N."/>
            <person name="Mach R.L."/>
            <person name="Mach-Aigner A.R."/>
            <person name="Javad Rahimi M."/>
            <person name="Salim K.A."/>
            <person name="Chan C.M."/>
            <person name="Lim L.B.L."/>
            <person name="Cai F."/>
            <person name="Druzhinina I.S."/>
            <person name="U'Ren J.M."/>
            <person name="Derntl C."/>
        </authorList>
    </citation>
    <scope>NUCLEOTIDE SEQUENCE</scope>
    <source>
        <strain evidence="3">TUCIM 5799</strain>
    </source>
</reference>
<feature type="compositionally biased region" description="Low complexity" evidence="1">
    <location>
        <begin position="54"/>
        <end position="68"/>
    </location>
</feature>
<dbReference type="Gene3D" id="3.10.20.90">
    <property type="entry name" value="Phosphatidylinositol 3-kinase Catalytic Subunit, Chain A, domain 1"/>
    <property type="match status" value="1"/>
</dbReference>
<organism evidence="3 4">
    <name type="scientific">Neoarthrinium moseri</name>
    <dbReference type="NCBI Taxonomy" id="1658444"/>
    <lineage>
        <taxon>Eukaryota</taxon>
        <taxon>Fungi</taxon>
        <taxon>Dikarya</taxon>
        <taxon>Ascomycota</taxon>
        <taxon>Pezizomycotina</taxon>
        <taxon>Sordariomycetes</taxon>
        <taxon>Xylariomycetidae</taxon>
        <taxon>Amphisphaeriales</taxon>
        <taxon>Apiosporaceae</taxon>
        <taxon>Neoarthrinium</taxon>
    </lineage>
</organism>
<dbReference type="AlphaFoldDB" id="A0A9Q0AJ83"/>
<evidence type="ECO:0000256" key="1">
    <source>
        <dbReference type="SAM" id="MobiDB-lite"/>
    </source>
</evidence>
<protein>
    <recommendedName>
        <fullName evidence="2">Ubiquitin-like domain-containing protein</fullName>
    </recommendedName>
</protein>
<dbReference type="PROSITE" id="PS50053">
    <property type="entry name" value="UBIQUITIN_2"/>
    <property type="match status" value="1"/>
</dbReference>
<feature type="domain" description="Ubiquitin-like" evidence="2">
    <location>
        <begin position="177"/>
        <end position="225"/>
    </location>
</feature>
<dbReference type="InterPro" id="IPR000626">
    <property type="entry name" value="Ubiquitin-like_dom"/>
</dbReference>
<sequence>MAETGRSSGGDLASRDEPSTTTSHQTSKAPEAVEMDTLPPKSDSNPQDSPAAGAETTTSAHDADASASQIPPPDKTGSLGASQPSASDAATPAAPSAKAMGKAPATASEPAEQDAIGPADSHQEPASSGELAVDILLILPQTGNRHPFRINERYLKKRNVNVTGVTEDGKMDPFSITVYTLKELILREWRKDWDTPPREPTSIRLIKMGKMLDDKLPLNQYDFTPTVKSIVHMTVKPQEIIDEEEANKRLKEPGSHTGRSGCCVIL</sequence>
<name>A0A9Q0AJ83_9PEZI</name>